<dbReference type="Proteomes" id="UP000520592">
    <property type="component" value="Unassembled WGS sequence"/>
</dbReference>
<evidence type="ECO:0000313" key="2">
    <source>
        <dbReference type="EMBL" id="NWC33599.1"/>
    </source>
</evidence>
<organism evidence="2 3">
    <name type="scientific">Pseudomonas gingeri</name>
    <dbReference type="NCBI Taxonomy" id="117681"/>
    <lineage>
        <taxon>Bacteria</taxon>
        <taxon>Pseudomonadati</taxon>
        <taxon>Pseudomonadota</taxon>
        <taxon>Gammaproteobacteria</taxon>
        <taxon>Pseudomonadales</taxon>
        <taxon>Pseudomonadaceae</taxon>
        <taxon>Pseudomonas</taxon>
    </lineage>
</organism>
<name>A0A7Y7YCW8_9PSED</name>
<dbReference type="AlphaFoldDB" id="A0A7Y7YCW8"/>
<comment type="caution">
    <text evidence="2">The sequence shown here is derived from an EMBL/GenBank/DDBJ whole genome shotgun (WGS) entry which is preliminary data.</text>
</comment>
<gene>
    <name evidence="2" type="ORF">HX876_14450</name>
</gene>
<dbReference type="RefSeq" id="WP_177061511.1">
    <property type="nucleotide sequence ID" value="NZ_JACAPS010000039.1"/>
</dbReference>
<proteinExistence type="predicted"/>
<protein>
    <submittedName>
        <fullName evidence="2">Uncharacterized protein</fullName>
    </submittedName>
</protein>
<feature type="chain" id="PRO_5031207721" evidence="1">
    <location>
        <begin position="26"/>
        <end position="75"/>
    </location>
</feature>
<evidence type="ECO:0000313" key="3">
    <source>
        <dbReference type="Proteomes" id="UP000520592"/>
    </source>
</evidence>
<dbReference type="EMBL" id="JACAQD010000015">
    <property type="protein sequence ID" value="NWC33599.1"/>
    <property type="molecule type" value="Genomic_DNA"/>
</dbReference>
<sequence>MLFPKNLLLGTALFSLLLGSGSLLAAQETFSYLADFAGHINFDATAEFRDAARQSISQNYRGPLDFAEDGQRIRP</sequence>
<reference evidence="2 3" key="1">
    <citation type="submission" date="2020-04" db="EMBL/GenBank/DDBJ databases">
        <title>Molecular characterization of pseudomonads from Agaricus bisporus reveal novel blotch 2 pathogens in Western Europe.</title>
        <authorList>
            <person name="Taparia T."/>
            <person name="Krijger M."/>
            <person name="Haynes E."/>
            <person name="Elpinstone J.G."/>
            <person name="Noble R."/>
            <person name="Van Der Wolf J."/>
        </authorList>
    </citation>
    <scope>NUCLEOTIDE SEQUENCE [LARGE SCALE GENOMIC DNA]</scope>
    <source>
        <strain evidence="2 3">IPO3737</strain>
    </source>
</reference>
<accession>A0A7Y7YCW8</accession>
<feature type="signal peptide" evidence="1">
    <location>
        <begin position="1"/>
        <end position="25"/>
    </location>
</feature>
<keyword evidence="1" id="KW-0732">Signal</keyword>
<evidence type="ECO:0000256" key="1">
    <source>
        <dbReference type="SAM" id="SignalP"/>
    </source>
</evidence>